<evidence type="ECO:0000313" key="2">
    <source>
        <dbReference type="Proteomes" id="UP000236291"/>
    </source>
</evidence>
<dbReference type="AlphaFoldDB" id="A0A2K3JZS8"/>
<protein>
    <submittedName>
        <fullName evidence="1">Uncharacterized protein</fullName>
    </submittedName>
</protein>
<sequence length="95" mass="10903">MLGSIKCEKKFHIGWKIVEVTQCPMCRSNSVRFETPIEEGDVLWNNEHTTRNLVGVVHEVDMIPSLQVTTLCCGGKFSRRFLLQLEREGSDKYCV</sequence>
<dbReference type="Proteomes" id="UP000236291">
    <property type="component" value="Unassembled WGS sequence"/>
</dbReference>
<comment type="caution">
    <text evidence="1">The sequence shown here is derived from an EMBL/GenBank/DDBJ whole genome shotgun (WGS) entry which is preliminary data.</text>
</comment>
<reference evidence="1 2" key="2">
    <citation type="journal article" date="2017" name="Front. Plant Sci.">
        <title>Gene Classification and Mining of Molecular Markers Useful in Red Clover (Trifolium pratense) Breeding.</title>
        <authorList>
            <person name="Istvanek J."/>
            <person name="Dluhosova J."/>
            <person name="Dluhos P."/>
            <person name="Patkova L."/>
            <person name="Nedelnik J."/>
            <person name="Repkova J."/>
        </authorList>
    </citation>
    <scope>NUCLEOTIDE SEQUENCE [LARGE SCALE GENOMIC DNA]</scope>
    <source>
        <strain evidence="2">cv. Tatra</strain>
        <tissue evidence="1">Young leaves</tissue>
    </source>
</reference>
<dbReference type="EMBL" id="ASHM01080950">
    <property type="protein sequence ID" value="PNX59551.1"/>
    <property type="molecule type" value="Genomic_DNA"/>
</dbReference>
<proteinExistence type="predicted"/>
<accession>A0A2K3JZS8</accession>
<evidence type="ECO:0000313" key="1">
    <source>
        <dbReference type="EMBL" id="PNX59551.1"/>
    </source>
</evidence>
<reference evidence="1 2" key="1">
    <citation type="journal article" date="2014" name="Am. J. Bot.">
        <title>Genome assembly and annotation for red clover (Trifolium pratense; Fabaceae).</title>
        <authorList>
            <person name="Istvanek J."/>
            <person name="Jaros M."/>
            <person name="Krenek A."/>
            <person name="Repkova J."/>
        </authorList>
    </citation>
    <scope>NUCLEOTIDE SEQUENCE [LARGE SCALE GENOMIC DNA]</scope>
    <source>
        <strain evidence="2">cv. Tatra</strain>
        <tissue evidence="1">Young leaves</tissue>
    </source>
</reference>
<name>A0A2K3JZS8_TRIPR</name>
<organism evidence="1 2">
    <name type="scientific">Trifolium pratense</name>
    <name type="common">Red clover</name>
    <dbReference type="NCBI Taxonomy" id="57577"/>
    <lineage>
        <taxon>Eukaryota</taxon>
        <taxon>Viridiplantae</taxon>
        <taxon>Streptophyta</taxon>
        <taxon>Embryophyta</taxon>
        <taxon>Tracheophyta</taxon>
        <taxon>Spermatophyta</taxon>
        <taxon>Magnoliopsida</taxon>
        <taxon>eudicotyledons</taxon>
        <taxon>Gunneridae</taxon>
        <taxon>Pentapetalae</taxon>
        <taxon>rosids</taxon>
        <taxon>fabids</taxon>
        <taxon>Fabales</taxon>
        <taxon>Fabaceae</taxon>
        <taxon>Papilionoideae</taxon>
        <taxon>50 kb inversion clade</taxon>
        <taxon>NPAAA clade</taxon>
        <taxon>Hologalegina</taxon>
        <taxon>IRL clade</taxon>
        <taxon>Trifolieae</taxon>
        <taxon>Trifolium</taxon>
    </lineage>
</organism>
<feature type="non-terminal residue" evidence="1">
    <location>
        <position position="95"/>
    </location>
</feature>
<gene>
    <name evidence="1" type="ORF">L195_g051474</name>
</gene>